<comment type="caution">
    <text evidence="5">The sequence shown here is derived from an EMBL/GenBank/DDBJ whole genome shotgun (WGS) entry which is preliminary data.</text>
</comment>
<reference evidence="5 6" key="1">
    <citation type="submission" date="2024-03" db="EMBL/GenBank/DDBJ databases">
        <authorList>
            <person name="Martinez-Hernandez J."/>
        </authorList>
    </citation>
    <scope>NUCLEOTIDE SEQUENCE [LARGE SCALE GENOMIC DNA]</scope>
</reference>
<evidence type="ECO:0000313" key="5">
    <source>
        <dbReference type="EMBL" id="CAL0320625.1"/>
    </source>
</evidence>
<dbReference type="EMBL" id="CAXHTB010000015">
    <property type="protein sequence ID" value="CAL0320625.1"/>
    <property type="molecule type" value="Genomic_DNA"/>
</dbReference>
<feature type="domain" description="DUF630" evidence="4">
    <location>
        <begin position="1"/>
        <end position="60"/>
    </location>
</feature>
<name>A0AAV1XHE8_LUPLU</name>
<dbReference type="Proteomes" id="UP001497480">
    <property type="component" value="Unassembled WGS sequence"/>
</dbReference>
<keyword evidence="6" id="KW-1185">Reference proteome</keyword>
<evidence type="ECO:0000256" key="1">
    <source>
        <dbReference type="SAM" id="Coils"/>
    </source>
</evidence>
<feature type="compositionally biased region" description="Basic and acidic residues" evidence="2">
    <location>
        <begin position="132"/>
        <end position="145"/>
    </location>
</feature>
<evidence type="ECO:0000259" key="3">
    <source>
        <dbReference type="Pfam" id="PF04782"/>
    </source>
</evidence>
<evidence type="ECO:0000259" key="4">
    <source>
        <dbReference type="Pfam" id="PF04783"/>
    </source>
</evidence>
<keyword evidence="1" id="KW-0175">Coiled coil</keyword>
<dbReference type="PANTHER" id="PTHR21450">
    <property type="entry name" value="PROTEIN ALTERED PHOSPHATE STARVATION RESPONSE 1"/>
    <property type="match status" value="1"/>
</dbReference>
<feature type="domain" description="DUF632" evidence="3">
    <location>
        <begin position="295"/>
        <end position="617"/>
    </location>
</feature>
<sequence>MGCVVSKLEEEGEVVAICRERKRYLKVAVVKRYALAEAHCKYFHSLNAVAAAINLFVTRHSSLSPPFLITFPPAPSSSSSTHSPPPATESVVINNPMFLQQTPSETKHETIACDSCISSITTSSESSEEEGEEKREGKEEGKREEQVEEQPCEYYYMHMNMNMNTNMNMNMPMPPSMPSPQRDFGWDFFNPFESVRNEVIGGYQRNLDDDLRVVREEEGIPELEEEVVEKEELENKVVTTNVEENNHNNNEGAVEHVLSGVETENVVVDVATVNNQMEQNEGPAVLDTPEEGRELLEALKDIEDHFVRAYDSGKDVTRMLEANMIPLHSSLEEIKESSTKLIQAITWKSMSPKPSSCKSLVVSSTKNSSTWVEYKNDLFDGYGGMDSGSHLLTLGRLYAWEKKLFDEVKAGDSTRKNYEKKCAQLRNKNVKGDDEVSLDKTRAAVKDLYAGILVAVRRAESISKIIQKLRDEELQPQIVELLKGLTQTWKIMLESHETQKKIISEVNAFTCPMYGRYCNQSHLMATHQLGAQLQSWRECFKEYTAAQKAYVEALHGWLSKFIVPEVEFYSKSKKVCMPFQVNGPTLLVICNDWLSSMQKLPEKTVSLALKSVVKDVKALRFQQGEEQQQKRKVDSLAKDLDRKCSGSYKAKTKLLELQVIDHSSEMGTDDRYECMMEKNDYLETLRRNLEVEKEKHHSCMQETRRITLHGLQSGLSQVFESITEFSKASQQMYNDLVTYSENSDKGGDITYIMGGSNVENCNSENGQ</sequence>
<feature type="coiled-coil region" evidence="1">
    <location>
        <begin position="223"/>
        <end position="250"/>
    </location>
</feature>
<dbReference type="InterPro" id="IPR006867">
    <property type="entry name" value="DUF632"/>
</dbReference>
<dbReference type="AlphaFoldDB" id="A0AAV1XHE8"/>
<dbReference type="Pfam" id="PF04782">
    <property type="entry name" value="DUF632"/>
    <property type="match status" value="1"/>
</dbReference>
<proteinExistence type="predicted"/>
<feature type="coiled-coil region" evidence="1">
    <location>
        <begin position="675"/>
        <end position="702"/>
    </location>
</feature>
<dbReference type="PANTHER" id="PTHR21450:SF17">
    <property type="entry name" value="OS09G0542500 PROTEIN"/>
    <property type="match status" value="1"/>
</dbReference>
<protein>
    <recommendedName>
        <fullName evidence="7">Nitrate regulatory gene2 protein</fullName>
    </recommendedName>
</protein>
<dbReference type="InterPro" id="IPR006868">
    <property type="entry name" value="DUF630"/>
</dbReference>
<feature type="region of interest" description="Disordered" evidence="2">
    <location>
        <begin position="119"/>
        <end position="147"/>
    </location>
</feature>
<accession>A0AAV1XHE8</accession>
<evidence type="ECO:0000256" key="2">
    <source>
        <dbReference type="SAM" id="MobiDB-lite"/>
    </source>
</evidence>
<organism evidence="5 6">
    <name type="scientific">Lupinus luteus</name>
    <name type="common">European yellow lupine</name>
    <dbReference type="NCBI Taxonomy" id="3873"/>
    <lineage>
        <taxon>Eukaryota</taxon>
        <taxon>Viridiplantae</taxon>
        <taxon>Streptophyta</taxon>
        <taxon>Embryophyta</taxon>
        <taxon>Tracheophyta</taxon>
        <taxon>Spermatophyta</taxon>
        <taxon>Magnoliopsida</taxon>
        <taxon>eudicotyledons</taxon>
        <taxon>Gunneridae</taxon>
        <taxon>Pentapetalae</taxon>
        <taxon>rosids</taxon>
        <taxon>fabids</taxon>
        <taxon>Fabales</taxon>
        <taxon>Fabaceae</taxon>
        <taxon>Papilionoideae</taxon>
        <taxon>50 kb inversion clade</taxon>
        <taxon>genistoids sensu lato</taxon>
        <taxon>core genistoids</taxon>
        <taxon>Genisteae</taxon>
        <taxon>Lupinus</taxon>
    </lineage>
</organism>
<dbReference type="Pfam" id="PF04783">
    <property type="entry name" value="DUF630"/>
    <property type="match status" value="1"/>
</dbReference>
<gene>
    <name evidence="5" type="ORF">LLUT_LOCUS21685</name>
</gene>
<evidence type="ECO:0008006" key="7">
    <source>
        <dbReference type="Google" id="ProtNLM"/>
    </source>
</evidence>
<evidence type="ECO:0000313" key="6">
    <source>
        <dbReference type="Proteomes" id="UP001497480"/>
    </source>
</evidence>